<accession>A0A6C0JDX1</accession>
<reference evidence="1" key="1">
    <citation type="journal article" date="2020" name="Nature">
        <title>Giant virus diversity and host interactions through global metagenomics.</title>
        <authorList>
            <person name="Schulz F."/>
            <person name="Roux S."/>
            <person name="Paez-Espino D."/>
            <person name="Jungbluth S."/>
            <person name="Walsh D.A."/>
            <person name="Denef V.J."/>
            <person name="McMahon K.D."/>
            <person name="Konstantinidis K.T."/>
            <person name="Eloe-Fadrosh E.A."/>
            <person name="Kyrpides N.C."/>
            <person name="Woyke T."/>
        </authorList>
    </citation>
    <scope>NUCLEOTIDE SEQUENCE</scope>
    <source>
        <strain evidence="1">GVMAG-M-3300027708-20</strain>
    </source>
</reference>
<proteinExistence type="predicted"/>
<dbReference type="EMBL" id="MN740390">
    <property type="protein sequence ID" value="QHU04035.1"/>
    <property type="molecule type" value="Genomic_DNA"/>
</dbReference>
<protein>
    <submittedName>
        <fullName evidence="1">Uncharacterized protein</fullName>
    </submittedName>
</protein>
<evidence type="ECO:0000313" key="1">
    <source>
        <dbReference type="EMBL" id="QHU04035.1"/>
    </source>
</evidence>
<dbReference type="AlphaFoldDB" id="A0A6C0JDX1"/>
<name>A0A6C0JDX1_9ZZZZ</name>
<organism evidence="1">
    <name type="scientific">viral metagenome</name>
    <dbReference type="NCBI Taxonomy" id="1070528"/>
    <lineage>
        <taxon>unclassified sequences</taxon>
        <taxon>metagenomes</taxon>
        <taxon>organismal metagenomes</taxon>
    </lineage>
</organism>
<sequence length="100" mass="12055">MKISKSDLEDMYKEHLESERLRLLQLLEEEKNSIIMSIIEQNKYGKKMLSKKYIEYTNYNESYFQTLISHLQEIFVDSKIWMSAENTDTSKHLLLNIDWS</sequence>